<feature type="transmembrane region" description="Helical" evidence="8">
    <location>
        <begin position="12"/>
        <end position="29"/>
    </location>
</feature>
<name>A0AAE4BVU5_9BACT</name>
<evidence type="ECO:0000256" key="5">
    <source>
        <dbReference type="ARBA" id="ARBA00022692"/>
    </source>
</evidence>
<dbReference type="Pfam" id="PF01032">
    <property type="entry name" value="FecCD"/>
    <property type="match status" value="1"/>
</dbReference>
<evidence type="ECO:0000313" key="9">
    <source>
        <dbReference type="EMBL" id="MDR6242053.1"/>
    </source>
</evidence>
<comment type="subcellular location">
    <subcellularLocation>
        <location evidence="1">Cell membrane</location>
        <topology evidence="1">Multi-pass membrane protein</topology>
    </subcellularLocation>
</comment>
<evidence type="ECO:0000256" key="7">
    <source>
        <dbReference type="ARBA" id="ARBA00023136"/>
    </source>
</evidence>
<protein>
    <submittedName>
        <fullName evidence="9">Iron complex transport system permease protein</fullName>
    </submittedName>
</protein>
<comment type="caution">
    <text evidence="9">The sequence shown here is derived from an EMBL/GenBank/DDBJ whole genome shotgun (WGS) entry which is preliminary data.</text>
</comment>
<dbReference type="AlphaFoldDB" id="A0AAE4BVU5"/>
<organism evidence="9 10">
    <name type="scientific">Aureibacter tunicatorum</name>
    <dbReference type="NCBI Taxonomy" id="866807"/>
    <lineage>
        <taxon>Bacteria</taxon>
        <taxon>Pseudomonadati</taxon>
        <taxon>Bacteroidota</taxon>
        <taxon>Cytophagia</taxon>
        <taxon>Cytophagales</taxon>
        <taxon>Persicobacteraceae</taxon>
        <taxon>Aureibacter</taxon>
    </lineage>
</organism>
<dbReference type="GO" id="GO:0005886">
    <property type="term" value="C:plasma membrane"/>
    <property type="evidence" value="ECO:0007669"/>
    <property type="project" value="UniProtKB-SubCell"/>
</dbReference>
<dbReference type="RefSeq" id="WP_309943394.1">
    <property type="nucleotide sequence ID" value="NZ_AP025305.1"/>
</dbReference>
<accession>A0AAE4BVU5</accession>
<evidence type="ECO:0000313" key="10">
    <source>
        <dbReference type="Proteomes" id="UP001185092"/>
    </source>
</evidence>
<keyword evidence="6 8" id="KW-1133">Transmembrane helix</keyword>
<reference evidence="9" key="1">
    <citation type="submission" date="2023-07" db="EMBL/GenBank/DDBJ databases">
        <title>Genomic Encyclopedia of Type Strains, Phase IV (KMG-IV): sequencing the most valuable type-strain genomes for metagenomic binning, comparative biology and taxonomic classification.</title>
        <authorList>
            <person name="Goeker M."/>
        </authorList>
    </citation>
    <scope>NUCLEOTIDE SEQUENCE</scope>
    <source>
        <strain evidence="9">DSM 26174</strain>
    </source>
</reference>
<dbReference type="InterPro" id="IPR000522">
    <property type="entry name" value="ABC_transptr_permease_BtuC"/>
</dbReference>
<keyword evidence="10" id="KW-1185">Reference proteome</keyword>
<dbReference type="GO" id="GO:0033214">
    <property type="term" value="P:siderophore-iron import into cell"/>
    <property type="evidence" value="ECO:0007669"/>
    <property type="project" value="TreeGrafter"/>
</dbReference>
<evidence type="ECO:0000256" key="1">
    <source>
        <dbReference type="ARBA" id="ARBA00004651"/>
    </source>
</evidence>
<feature type="transmembrane region" description="Helical" evidence="8">
    <location>
        <begin position="136"/>
        <end position="157"/>
    </location>
</feature>
<feature type="transmembrane region" description="Helical" evidence="8">
    <location>
        <begin position="195"/>
        <end position="228"/>
    </location>
</feature>
<keyword evidence="7 8" id="KW-0472">Membrane</keyword>
<feature type="transmembrane region" description="Helical" evidence="8">
    <location>
        <begin position="163"/>
        <end position="183"/>
    </location>
</feature>
<dbReference type="Gene3D" id="1.10.3470.10">
    <property type="entry name" value="ABC transporter involved in vitamin B12 uptake, BtuC"/>
    <property type="match status" value="1"/>
</dbReference>
<keyword evidence="3" id="KW-0813">Transport</keyword>
<dbReference type="GO" id="GO:0022857">
    <property type="term" value="F:transmembrane transporter activity"/>
    <property type="evidence" value="ECO:0007669"/>
    <property type="project" value="InterPro"/>
</dbReference>
<dbReference type="InterPro" id="IPR037294">
    <property type="entry name" value="ABC_BtuC-like"/>
</dbReference>
<evidence type="ECO:0000256" key="3">
    <source>
        <dbReference type="ARBA" id="ARBA00022448"/>
    </source>
</evidence>
<sequence length="353" mass="37358">MDDKQSAVDKQHLFRILMLAFAALVLFFANMSFGSIDITFEEIGRVLMGYDIQSDVNAKIIHLIRLPKALSAVLAGMALSVAGLQMQTLFRNPLAGPTVLGLSSGASLGVAFVMLASGAGAAVMNIKELGVNAGGLIVLASTLGAASVMLVILLVSIRIRDNVVLLIIGMMVGNLTYAIVSVWQYFSHPELIKDYLLWSFGSLGGVSLDQIPVFSFSVCIGLIGTLLLSKSLNILMLGEQYASSLGVNVKRVRVLIIIFSSLLAGAVTGYCGPISFIGIACPHIARSIIHTNDHRWLSIASALCGTIILLACDMLSSLPGNSVSLPINAITAMIGSPIVIAVIVKSRNLQRAF</sequence>
<dbReference type="Proteomes" id="UP001185092">
    <property type="component" value="Unassembled WGS sequence"/>
</dbReference>
<evidence type="ECO:0000256" key="4">
    <source>
        <dbReference type="ARBA" id="ARBA00022475"/>
    </source>
</evidence>
<evidence type="ECO:0000256" key="2">
    <source>
        <dbReference type="ARBA" id="ARBA00007935"/>
    </source>
</evidence>
<keyword evidence="4" id="KW-1003">Cell membrane</keyword>
<feature type="transmembrane region" description="Helical" evidence="8">
    <location>
        <begin position="254"/>
        <end position="284"/>
    </location>
</feature>
<comment type="similarity">
    <text evidence="2">Belongs to the binding-protein-dependent transport system permease family. FecCD subfamily.</text>
</comment>
<keyword evidence="5 8" id="KW-0812">Transmembrane</keyword>
<dbReference type="EMBL" id="JAVDQD010000017">
    <property type="protein sequence ID" value="MDR6242053.1"/>
    <property type="molecule type" value="Genomic_DNA"/>
</dbReference>
<feature type="transmembrane region" description="Helical" evidence="8">
    <location>
        <begin position="323"/>
        <end position="344"/>
    </location>
</feature>
<feature type="transmembrane region" description="Helical" evidence="8">
    <location>
        <begin position="102"/>
        <end position="124"/>
    </location>
</feature>
<dbReference type="PANTHER" id="PTHR30472">
    <property type="entry name" value="FERRIC ENTEROBACTIN TRANSPORT SYSTEM PERMEASE PROTEIN"/>
    <property type="match status" value="1"/>
</dbReference>
<dbReference type="SUPFAM" id="SSF81345">
    <property type="entry name" value="ABC transporter involved in vitamin B12 uptake, BtuC"/>
    <property type="match status" value="1"/>
</dbReference>
<gene>
    <name evidence="9" type="ORF">HNQ88_005140</name>
</gene>
<evidence type="ECO:0000256" key="8">
    <source>
        <dbReference type="SAM" id="Phobius"/>
    </source>
</evidence>
<evidence type="ECO:0000256" key="6">
    <source>
        <dbReference type="ARBA" id="ARBA00022989"/>
    </source>
</evidence>
<dbReference type="CDD" id="cd06550">
    <property type="entry name" value="TM_ABC_iron-siderophores_like"/>
    <property type="match status" value="1"/>
</dbReference>
<feature type="transmembrane region" description="Helical" evidence="8">
    <location>
        <begin position="69"/>
        <end position="90"/>
    </location>
</feature>
<dbReference type="PANTHER" id="PTHR30472:SF41">
    <property type="entry name" value="TRANSPORT SYSTEM PERMEASE PROTEIN"/>
    <property type="match status" value="1"/>
</dbReference>
<proteinExistence type="inferred from homology"/>